<protein>
    <submittedName>
        <fullName evidence="5">Sulfatase</fullName>
    </submittedName>
</protein>
<evidence type="ECO:0000256" key="2">
    <source>
        <dbReference type="SAM" id="MobiDB-lite"/>
    </source>
</evidence>
<dbReference type="SUPFAM" id="SSF53649">
    <property type="entry name" value="Alkaline phosphatase-like"/>
    <property type="match status" value="1"/>
</dbReference>
<dbReference type="Pfam" id="PF00884">
    <property type="entry name" value="Sulfatase"/>
    <property type="match status" value="1"/>
</dbReference>
<feature type="transmembrane region" description="Helical" evidence="3">
    <location>
        <begin position="168"/>
        <end position="186"/>
    </location>
</feature>
<dbReference type="AlphaFoldDB" id="A0A418N0I3"/>
<name>A0A418N0I3_9ACTN</name>
<feature type="domain" description="Sulfatase N-terminal" evidence="4">
    <location>
        <begin position="235"/>
        <end position="535"/>
    </location>
</feature>
<keyword evidence="3" id="KW-0472">Membrane</keyword>
<organism evidence="5 6">
    <name type="scientific">Micromonospora radicis</name>
    <dbReference type="NCBI Taxonomy" id="1894971"/>
    <lineage>
        <taxon>Bacteria</taxon>
        <taxon>Bacillati</taxon>
        <taxon>Actinomycetota</taxon>
        <taxon>Actinomycetes</taxon>
        <taxon>Micromonosporales</taxon>
        <taxon>Micromonosporaceae</taxon>
        <taxon>Micromonospora</taxon>
    </lineage>
</organism>
<feature type="transmembrane region" description="Helical" evidence="3">
    <location>
        <begin position="114"/>
        <end position="133"/>
    </location>
</feature>
<dbReference type="Gene3D" id="3.40.720.10">
    <property type="entry name" value="Alkaline Phosphatase, subunit A"/>
    <property type="match status" value="1"/>
</dbReference>
<proteinExistence type="inferred from homology"/>
<evidence type="ECO:0000256" key="3">
    <source>
        <dbReference type="SAM" id="Phobius"/>
    </source>
</evidence>
<dbReference type="PANTHER" id="PTHR42693">
    <property type="entry name" value="ARYLSULFATASE FAMILY MEMBER"/>
    <property type="match status" value="1"/>
</dbReference>
<evidence type="ECO:0000313" key="5">
    <source>
        <dbReference type="EMBL" id="RIV41342.1"/>
    </source>
</evidence>
<comment type="caution">
    <text evidence="5">The sequence shown here is derived from an EMBL/GenBank/DDBJ whole genome shotgun (WGS) entry which is preliminary data.</text>
</comment>
<evidence type="ECO:0000256" key="1">
    <source>
        <dbReference type="ARBA" id="ARBA00008779"/>
    </source>
</evidence>
<dbReference type="EMBL" id="QXEC01000001">
    <property type="protein sequence ID" value="RIV41342.1"/>
    <property type="molecule type" value="Genomic_DNA"/>
</dbReference>
<keyword evidence="3" id="KW-1133">Transmembrane helix</keyword>
<dbReference type="InterPro" id="IPR000917">
    <property type="entry name" value="Sulfatase_N"/>
</dbReference>
<dbReference type="InterPro" id="IPR017850">
    <property type="entry name" value="Alkaline_phosphatase_core_sf"/>
</dbReference>
<feature type="compositionally biased region" description="Basic and acidic residues" evidence="2">
    <location>
        <begin position="547"/>
        <end position="566"/>
    </location>
</feature>
<feature type="region of interest" description="Disordered" evidence="2">
    <location>
        <begin position="547"/>
        <end position="583"/>
    </location>
</feature>
<accession>A0A418N0I3</accession>
<comment type="similarity">
    <text evidence="1">Belongs to the sulfatase family.</text>
</comment>
<keyword evidence="6" id="KW-1185">Reference proteome</keyword>
<dbReference type="PANTHER" id="PTHR42693:SF33">
    <property type="entry name" value="ARYLSULFATASE"/>
    <property type="match status" value="1"/>
</dbReference>
<dbReference type="OrthoDB" id="3400814at2"/>
<feature type="transmembrane region" description="Helical" evidence="3">
    <location>
        <begin position="139"/>
        <end position="156"/>
    </location>
</feature>
<reference evidence="5 6" key="1">
    <citation type="submission" date="2018-08" db="EMBL/GenBank/DDBJ databases">
        <title>Jishengella sp. nov., isolated from a root of Azadirachta indica A. Juss. var. siamensis Valenton.</title>
        <authorList>
            <person name="Kuncharoen N."/>
            <person name="Tanasupawat S."/>
            <person name="Kudo T."/>
            <person name="Ohkuma M."/>
        </authorList>
    </citation>
    <scope>NUCLEOTIDE SEQUENCE [LARGE SCALE GENOMIC DNA]</scope>
    <source>
        <strain evidence="5 6">AZ1-13</strain>
    </source>
</reference>
<feature type="region of interest" description="Disordered" evidence="2">
    <location>
        <begin position="1"/>
        <end position="25"/>
    </location>
</feature>
<evidence type="ECO:0000313" key="6">
    <source>
        <dbReference type="Proteomes" id="UP000283832"/>
    </source>
</evidence>
<dbReference type="Proteomes" id="UP000283832">
    <property type="component" value="Unassembled WGS sequence"/>
</dbReference>
<keyword evidence="3" id="KW-0812">Transmembrane</keyword>
<dbReference type="InterPro" id="IPR050738">
    <property type="entry name" value="Sulfatase"/>
</dbReference>
<evidence type="ECO:0000259" key="4">
    <source>
        <dbReference type="Pfam" id="PF00884"/>
    </source>
</evidence>
<gene>
    <name evidence="5" type="ORF">D2L64_01140</name>
</gene>
<feature type="compositionally biased region" description="Low complexity" evidence="2">
    <location>
        <begin position="7"/>
        <end position="16"/>
    </location>
</feature>
<dbReference type="GO" id="GO:0004065">
    <property type="term" value="F:arylsulfatase activity"/>
    <property type="evidence" value="ECO:0007669"/>
    <property type="project" value="TreeGrafter"/>
</dbReference>
<sequence>MADRTPVEVGPVGVGESAPADGPQVRRPRVRRWRWGCGGWRAETGRLLETTALLGLVITQPLLDVLGRSPDFFLFHRADRSEILLLVALIAVLPPVAVGLLGVLSGLAGPAVRAATHTLLVGLLVAALAVQVGRHLTPLRGVPLLLVAAVAGAAAAAAHRRWRAPGRVLRLAGAGPLIFVGLFLFASPTAPVVLPRGDGGAAGTATGSLHPPVVMLVLDELPLVSLLGADGGIDAERFPNFAALADASTWYRNATGVSGWTPYALPAMLTGRYPAEPVAPHYSHYPDNLFTAFGGLYDIRAEESITRLCPPSRCEQPVTPEQGLGVLTRETGRLLRQVTAPWDSRIDPENSYREQTVEEAGIDAAEPVPDDPKFRWDSLNVNQPARFTSFLQGLTPSARPTLHFLHLLMPHSPWAYLPSGARYEAPEEFPNEGDGWVDLARARHLAQLGYTDRLIGETLRTLRDNGLWDQALVVVTADHGVSFTKGAQGRGMDAIRAAADEVAWVPMFVKTPGQRAGRIDDRNWEHVDLLPTIADEAAIRLPHRVDGRSARQAPRDPGKVFYDRPAEPTPIEGGVPGPQPPPAPHPLVGTGVGAAPPGPTARVGGQDGFRAVDPDSGDLPAMIWGTLPDQVPDGTALAVAVNGTVATVVPVVAPDPGGRRFAALIADDRLFHPGANRLDLYLVEADGGLRHLTIS</sequence>
<dbReference type="RefSeq" id="WP_119572545.1">
    <property type="nucleotide sequence ID" value="NZ_QXEC01000001.1"/>
</dbReference>
<feature type="transmembrane region" description="Helical" evidence="3">
    <location>
        <begin position="83"/>
        <end position="107"/>
    </location>
</feature>